<dbReference type="AlphaFoldDB" id="D5AAQ3"/>
<reference evidence="2" key="1">
    <citation type="submission" date="2010-04" db="EMBL/GenBank/DDBJ databases">
        <authorList>
            <person name="Reid K.E."/>
            <person name="Liao N."/>
            <person name="Chan S."/>
            <person name="Docking R."/>
            <person name="Taylor G."/>
            <person name="Moore R."/>
            <person name="Mayo M."/>
            <person name="Munro S."/>
            <person name="King J."/>
            <person name="Yanchuk A."/>
            <person name="Holt R."/>
            <person name="Jones S."/>
            <person name="Marra M."/>
            <person name="Ritland C.E."/>
            <person name="Ritland K."/>
            <person name="Bohlmann J."/>
        </authorList>
    </citation>
    <scope>NUCLEOTIDE SEQUENCE</scope>
    <source>
        <tissue evidence="2">Bud</tissue>
    </source>
</reference>
<feature type="signal peptide" evidence="1">
    <location>
        <begin position="1"/>
        <end position="21"/>
    </location>
</feature>
<protein>
    <submittedName>
        <fullName evidence="2">Uncharacterized protein</fullName>
    </submittedName>
</protein>
<evidence type="ECO:0000313" key="2">
    <source>
        <dbReference type="EMBL" id="ADE76622.1"/>
    </source>
</evidence>
<name>D5AAQ3_PICSI</name>
<keyword evidence="1" id="KW-0732">Signal</keyword>
<dbReference type="PROSITE" id="PS51257">
    <property type="entry name" value="PROKAR_LIPOPROTEIN"/>
    <property type="match status" value="1"/>
</dbReference>
<organism evidence="2">
    <name type="scientific">Picea sitchensis</name>
    <name type="common">Sitka spruce</name>
    <name type="synonym">Pinus sitchensis</name>
    <dbReference type="NCBI Taxonomy" id="3332"/>
    <lineage>
        <taxon>Eukaryota</taxon>
        <taxon>Viridiplantae</taxon>
        <taxon>Streptophyta</taxon>
        <taxon>Embryophyta</taxon>
        <taxon>Tracheophyta</taxon>
        <taxon>Spermatophyta</taxon>
        <taxon>Pinopsida</taxon>
        <taxon>Pinidae</taxon>
        <taxon>Conifers I</taxon>
        <taxon>Pinales</taxon>
        <taxon>Pinaceae</taxon>
        <taxon>Picea</taxon>
    </lineage>
</organism>
<accession>D5AAQ3</accession>
<proteinExistence type="evidence at transcript level"/>
<feature type="chain" id="PRO_5003069137" evidence="1">
    <location>
        <begin position="22"/>
        <end position="84"/>
    </location>
</feature>
<sequence length="84" mass="9632">MKYSLSAWALFSLYLFAGVTGCTTLCKSPQFMCNIKVYFSISSHVSISNYKCRIQYLRNSCKSTWPEDRCPNARYLGYYALLGT</sequence>
<evidence type="ECO:0000256" key="1">
    <source>
        <dbReference type="SAM" id="SignalP"/>
    </source>
</evidence>
<dbReference type="EMBL" id="BT123293">
    <property type="protein sequence ID" value="ADE76622.1"/>
    <property type="molecule type" value="mRNA"/>
</dbReference>